<reference evidence="1 2" key="1">
    <citation type="journal article" date="2012" name="J. Bacteriol.">
        <title>Genome sequences of type strains of seven species of the marine bacterium Pseudoalteromonas.</title>
        <authorList>
            <person name="Xie B.B."/>
            <person name="Shu Y.L."/>
            <person name="Qin Q.L."/>
            <person name="Rong J.C."/>
            <person name="Zhang X.Y."/>
            <person name="Chen X.L."/>
            <person name="Shi M."/>
            <person name="He H.L."/>
            <person name="Zhou B.C."/>
            <person name="Zhang Y.Z."/>
        </authorList>
    </citation>
    <scope>NUCLEOTIDE SEQUENCE [LARGE SCALE GENOMIC DNA]</scope>
    <source>
        <strain evidence="1 2">A 37-1-2</strain>
        <plasmid evidence="1 2">unnamed</plasmid>
    </source>
</reference>
<sequence length="146" mass="16633">MQIGLQSKTQVKKGVIESYWFENETIGLSKTLFHRITLPLEEFDSGLDYDEQPTRTEIVLDWFELGLSDPSKLDGLNLSHSIYQEAEGSVYIGCAHNWCDVKELNIVKNKDGNFDVSGNIFVEFTNEGVGESEEFTFTSCCEYVER</sequence>
<keyword evidence="1" id="KW-0614">Plasmid</keyword>
<organism evidence="1 2">
    <name type="scientific">Pseudoalteromonas arctica A 37-1-2</name>
    <dbReference type="NCBI Taxonomy" id="1117313"/>
    <lineage>
        <taxon>Bacteria</taxon>
        <taxon>Pseudomonadati</taxon>
        <taxon>Pseudomonadota</taxon>
        <taxon>Gammaproteobacteria</taxon>
        <taxon>Alteromonadales</taxon>
        <taxon>Pseudoalteromonadaceae</taxon>
        <taxon>Pseudoalteromonas</taxon>
    </lineage>
</organism>
<dbReference type="KEGG" id="part:PARC_p0056"/>
<dbReference type="RefSeq" id="WP_010555481.1">
    <property type="nucleotide sequence ID" value="NZ_CP011027.1"/>
</dbReference>
<dbReference type="EMBL" id="CP011027">
    <property type="protein sequence ID" value="ATC89026.1"/>
    <property type="molecule type" value="Genomic_DNA"/>
</dbReference>
<protein>
    <submittedName>
        <fullName evidence="1">Uncharacterized protein</fullName>
    </submittedName>
</protein>
<evidence type="ECO:0000313" key="1">
    <source>
        <dbReference type="EMBL" id="ATC89026.1"/>
    </source>
</evidence>
<geneLocation type="plasmid" evidence="1">
    <name>unnamed</name>
</geneLocation>
<accession>A0A290SAC0</accession>
<gene>
    <name evidence="1" type="ORF">PARC_p0056</name>
</gene>
<evidence type="ECO:0000313" key="2">
    <source>
        <dbReference type="Proteomes" id="UP000016505"/>
    </source>
</evidence>
<name>A0A290SAC0_9GAMM</name>
<dbReference type="OrthoDB" id="5997643at2"/>
<dbReference type="Proteomes" id="UP000016505">
    <property type="component" value="Plasmid unnamed"/>
</dbReference>
<dbReference type="AlphaFoldDB" id="A0A290SAC0"/>
<proteinExistence type="predicted"/>